<proteinExistence type="predicted"/>
<feature type="region of interest" description="Disordered" evidence="1">
    <location>
        <begin position="1"/>
        <end position="50"/>
    </location>
</feature>
<evidence type="ECO:0000256" key="1">
    <source>
        <dbReference type="SAM" id="MobiDB-lite"/>
    </source>
</evidence>
<protein>
    <submittedName>
        <fullName evidence="2">Uncharacterized protein</fullName>
    </submittedName>
</protein>
<feature type="region of interest" description="Disordered" evidence="1">
    <location>
        <begin position="143"/>
        <end position="187"/>
    </location>
</feature>
<dbReference type="AlphaFoldDB" id="A0A644YI54"/>
<organism evidence="2">
    <name type="scientific">bioreactor metagenome</name>
    <dbReference type="NCBI Taxonomy" id="1076179"/>
    <lineage>
        <taxon>unclassified sequences</taxon>
        <taxon>metagenomes</taxon>
        <taxon>ecological metagenomes</taxon>
    </lineage>
</organism>
<reference evidence="2" key="1">
    <citation type="submission" date="2019-08" db="EMBL/GenBank/DDBJ databases">
        <authorList>
            <person name="Kucharzyk K."/>
            <person name="Murdoch R.W."/>
            <person name="Higgins S."/>
            <person name="Loffler F."/>
        </authorList>
    </citation>
    <scope>NUCLEOTIDE SEQUENCE</scope>
</reference>
<accession>A0A644YI54</accession>
<dbReference type="EMBL" id="VSSQ01005139">
    <property type="protein sequence ID" value="MPM28009.1"/>
    <property type="molecule type" value="Genomic_DNA"/>
</dbReference>
<feature type="compositionally biased region" description="Basic and acidic residues" evidence="1">
    <location>
        <begin position="1"/>
        <end position="10"/>
    </location>
</feature>
<evidence type="ECO:0000313" key="2">
    <source>
        <dbReference type="EMBL" id="MPM28009.1"/>
    </source>
</evidence>
<name>A0A644YI54_9ZZZZ</name>
<comment type="caution">
    <text evidence="2">The sequence shown here is derived from an EMBL/GenBank/DDBJ whole genome shotgun (WGS) entry which is preliminary data.</text>
</comment>
<sequence>MAGLDHDHLRRAPLHQVGDLGRGQPEVDRHEHPAGPPGTEHGDQEGPRVEAEVGDPVTLPDAVRGQVVGEAADPVGELAVRPVLLLVDERQLARVVLGHPLDVHRGVDVDVVDVAAQLLDAGHRGAPLRRRWRCSWRAARSTRAGWSARPPAARRRGAVAGRPYGTRRRGRPRARAASGRRGRPTGR</sequence>
<gene>
    <name evidence="2" type="ORF">SDC9_74526</name>
</gene>
<feature type="compositionally biased region" description="Basic and acidic residues" evidence="1">
    <location>
        <begin position="40"/>
        <end position="50"/>
    </location>
</feature>
<feature type="compositionally biased region" description="Basic residues" evidence="1">
    <location>
        <begin position="165"/>
        <end position="187"/>
    </location>
</feature>